<dbReference type="Proteomes" id="UP000672526">
    <property type="component" value="Unassembled WGS sequence"/>
</dbReference>
<evidence type="ECO:0000313" key="2">
    <source>
        <dbReference type="Proteomes" id="UP000672526"/>
    </source>
</evidence>
<accession>A0ABN7KDX6</accession>
<proteinExistence type="predicted"/>
<gene>
    <name evidence="1" type="ORF">R69888_00073</name>
</gene>
<organism evidence="1 2">
    <name type="scientific">Paraburkholderia haematera</name>
    <dbReference type="NCBI Taxonomy" id="2793077"/>
    <lineage>
        <taxon>Bacteria</taxon>
        <taxon>Pseudomonadati</taxon>
        <taxon>Pseudomonadota</taxon>
        <taxon>Betaproteobacteria</taxon>
        <taxon>Burkholderiales</taxon>
        <taxon>Burkholderiaceae</taxon>
        <taxon>Paraburkholderia</taxon>
    </lineage>
</organism>
<sequence length="404" mass="43041">MCFAYGTPVNQNVGQSAANNLIVRAPISGVLSFRTDRAFADSAIPPVLGAPLAAQSRSLADEYLYFYNQEEDSVNQVPVAMLVGAMLAISTFYANAANVQATTDADDHSAITLAADASQKICGDVRFDGDDVRGELKLQAKAALPGLLKRWGLGSADASGSLNTSGSAYRGPSRADLPAVIKSTQDCRSEMARYILNLMYSSRGKSGPSQRAVSNATAIAKTGDVLQQQSQNVFVNNAQVKIPSFTITQQPMSMSPTFHVVPDSPGQVDGGPQPLTNDPIPLNVSAAAINSSPSQSRIADSGSHSIELILGHRRKLWNGASITFIGRALVNGHWQVALESKELWDYDNRVSLPTGVGHEYSSLIPEDGEAMYVEAPDGEYNLTAGDARQPPDGSPLRVTIRFTK</sequence>
<evidence type="ECO:0000313" key="1">
    <source>
        <dbReference type="EMBL" id="CAE6687894.1"/>
    </source>
</evidence>
<reference evidence="1 2" key="1">
    <citation type="submission" date="2021-02" db="EMBL/GenBank/DDBJ databases">
        <authorList>
            <person name="Vanwijnsberghe S."/>
        </authorList>
    </citation>
    <scope>NUCLEOTIDE SEQUENCE [LARGE SCALE GENOMIC DNA]</scope>
    <source>
        <strain evidence="1 2">LMG 31837</strain>
    </source>
</reference>
<keyword evidence="2" id="KW-1185">Reference proteome</keyword>
<dbReference type="EMBL" id="CAJNBK010000001">
    <property type="protein sequence ID" value="CAE6687894.1"/>
    <property type="molecule type" value="Genomic_DNA"/>
</dbReference>
<name>A0ABN7KDX6_9BURK</name>
<comment type="caution">
    <text evidence="1">The sequence shown here is derived from an EMBL/GenBank/DDBJ whole genome shotgun (WGS) entry which is preliminary data.</text>
</comment>
<protein>
    <submittedName>
        <fullName evidence="1">Uncharacterized protein</fullName>
    </submittedName>
</protein>